<protein>
    <recommendedName>
        <fullName evidence="3">Polyketide cyclase</fullName>
    </recommendedName>
</protein>
<evidence type="ECO:0008006" key="3">
    <source>
        <dbReference type="Google" id="ProtNLM"/>
    </source>
</evidence>
<keyword evidence="2" id="KW-1185">Reference proteome</keyword>
<dbReference type="InterPro" id="IPR019587">
    <property type="entry name" value="Polyketide_cyclase/dehydratase"/>
</dbReference>
<comment type="caution">
    <text evidence="1">The sequence shown here is derived from an EMBL/GenBank/DDBJ whole genome shotgun (WGS) entry which is preliminary data.</text>
</comment>
<sequence>MISACKVIGNGEGATRILTLATGEKITDKIESIDHKRRRFQYNRIESPFPVSHYFGTVDAHDLGNGNTQISWKVEIDVSADQRDELASFLKKALAEGITGLEQDLQPSIASTSAQEVSP</sequence>
<dbReference type="EMBL" id="LUUI01000106">
    <property type="protein sequence ID" value="OAI14877.1"/>
    <property type="molecule type" value="Genomic_DNA"/>
</dbReference>
<evidence type="ECO:0000313" key="2">
    <source>
        <dbReference type="Proteomes" id="UP000078476"/>
    </source>
</evidence>
<reference evidence="1 2" key="1">
    <citation type="submission" date="2016-03" db="EMBL/GenBank/DDBJ databases">
        <authorList>
            <person name="Ploux O."/>
        </authorList>
    </citation>
    <scope>NUCLEOTIDE SEQUENCE [LARGE SCALE GENOMIC DNA]</scope>
    <source>
        <strain evidence="1 2">R-45370</strain>
    </source>
</reference>
<accession>A0A177NA90</accession>
<dbReference type="CDD" id="cd07821">
    <property type="entry name" value="PYR_PYL_RCAR_like"/>
    <property type="match status" value="1"/>
</dbReference>
<dbReference type="Proteomes" id="UP000078476">
    <property type="component" value="Unassembled WGS sequence"/>
</dbReference>
<gene>
    <name evidence="1" type="ORF">A1359_10185</name>
</gene>
<dbReference type="Pfam" id="PF10604">
    <property type="entry name" value="Polyketide_cyc2"/>
    <property type="match status" value="1"/>
</dbReference>
<proteinExistence type="predicted"/>
<dbReference type="OrthoDB" id="1364128at2"/>
<dbReference type="STRING" id="980561.A1359_10185"/>
<dbReference type="PANTHER" id="PTHR39332:SF7">
    <property type="entry name" value="SRPBCC FAMILY PROTEIN"/>
    <property type="match status" value="1"/>
</dbReference>
<dbReference type="SUPFAM" id="SSF55961">
    <property type="entry name" value="Bet v1-like"/>
    <property type="match status" value="1"/>
</dbReference>
<dbReference type="AlphaFoldDB" id="A0A177NA90"/>
<organism evidence="1 2">
    <name type="scientific">Methylomonas lenta</name>
    <dbReference type="NCBI Taxonomy" id="980561"/>
    <lineage>
        <taxon>Bacteria</taxon>
        <taxon>Pseudomonadati</taxon>
        <taxon>Pseudomonadota</taxon>
        <taxon>Gammaproteobacteria</taxon>
        <taxon>Methylococcales</taxon>
        <taxon>Methylococcaceae</taxon>
        <taxon>Methylomonas</taxon>
    </lineage>
</organism>
<name>A0A177NA90_9GAMM</name>
<evidence type="ECO:0000313" key="1">
    <source>
        <dbReference type="EMBL" id="OAI14877.1"/>
    </source>
</evidence>
<dbReference type="InterPro" id="IPR023393">
    <property type="entry name" value="START-like_dom_sf"/>
</dbReference>
<dbReference type="Gene3D" id="3.30.530.20">
    <property type="match status" value="1"/>
</dbReference>
<dbReference type="PANTHER" id="PTHR39332">
    <property type="entry name" value="BLL4707 PROTEIN"/>
    <property type="match status" value="1"/>
</dbReference>